<keyword evidence="2" id="KW-0813">Transport</keyword>
<evidence type="ECO:0000256" key="4">
    <source>
        <dbReference type="ARBA" id="ARBA00022989"/>
    </source>
</evidence>
<dbReference type="OMA" id="TWAENIS"/>
<dbReference type="PANTHER" id="PTHR23506:SF26">
    <property type="entry name" value="MFS-TYPE TRANSPORTER SLC18B1"/>
    <property type="match status" value="1"/>
</dbReference>
<dbReference type="Proteomes" id="UP000015103">
    <property type="component" value="Unassembled WGS sequence"/>
</dbReference>
<protein>
    <submittedName>
        <fullName evidence="7">MFS domain-containing protein</fullName>
    </submittedName>
</protein>
<keyword evidence="4" id="KW-1133">Transmembrane helix</keyword>
<dbReference type="STRING" id="13249.T1I2V1"/>
<evidence type="ECO:0000256" key="5">
    <source>
        <dbReference type="ARBA" id="ARBA00023136"/>
    </source>
</evidence>
<evidence type="ECO:0000313" key="7">
    <source>
        <dbReference type="EnsemblMetazoa" id="RPRC010620-PA"/>
    </source>
</evidence>
<reference evidence="7" key="1">
    <citation type="submission" date="2015-05" db="UniProtKB">
        <authorList>
            <consortium name="EnsemblMetazoa"/>
        </authorList>
    </citation>
    <scope>IDENTIFICATION</scope>
</reference>
<dbReference type="GO" id="GO:0022857">
    <property type="term" value="F:transmembrane transporter activity"/>
    <property type="evidence" value="ECO:0007669"/>
    <property type="project" value="InterPro"/>
</dbReference>
<feature type="domain" description="Major facilitator superfamily (MFS) profile" evidence="6">
    <location>
        <begin position="1"/>
        <end position="236"/>
    </location>
</feature>
<organism evidence="7 8">
    <name type="scientific">Rhodnius prolixus</name>
    <name type="common">Triatomid bug</name>
    <dbReference type="NCBI Taxonomy" id="13249"/>
    <lineage>
        <taxon>Eukaryota</taxon>
        <taxon>Metazoa</taxon>
        <taxon>Ecdysozoa</taxon>
        <taxon>Arthropoda</taxon>
        <taxon>Hexapoda</taxon>
        <taxon>Insecta</taxon>
        <taxon>Pterygota</taxon>
        <taxon>Neoptera</taxon>
        <taxon>Paraneoptera</taxon>
        <taxon>Hemiptera</taxon>
        <taxon>Heteroptera</taxon>
        <taxon>Panheteroptera</taxon>
        <taxon>Cimicomorpha</taxon>
        <taxon>Reduviidae</taxon>
        <taxon>Triatominae</taxon>
        <taxon>Rhodnius</taxon>
    </lineage>
</organism>
<dbReference type="SUPFAM" id="SSF103473">
    <property type="entry name" value="MFS general substrate transporter"/>
    <property type="match status" value="1"/>
</dbReference>
<keyword evidence="8" id="KW-1185">Reference proteome</keyword>
<evidence type="ECO:0000256" key="1">
    <source>
        <dbReference type="ARBA" id="ARBA00004141"/>
    </source>
</evidence>
<keyword evidence="5" id="KW-0472">Membrane</keyword>
<comment type="subcellular location">
    <subcellularLocation>
        <location evidence="1">Membrane</location>
        <topology evidence="1">Multi-pass membrane protein</topology>
    </subcellularLocation>
</comment>
<evidence type="ECO:0000256" key="2">
    <source>
        <dbReference type="ARBA" id="ARBA00022448"/>
    </source>
</evidence>
<proteinExistence type="predicted"/>
<dbReference type="Pfam" id="PF07690">
    <property type="entry name" value="MFS_1"/>
    <property type="match status" value="1"/>
</dbReference>
<dbReference type="Gene3D" id="1.20.1250.20">
    <property type="entry name" value="MFS general substrate transporter like domains"/>
    <property type="match status" value="1"/>
</dbReference>
<dbReference type="InterPro" id="IPR036259">
    <property type="entry name" value="MFS_trans_sf"/>
</dbReference>
<evidence type="ECO:0000313" key="8">
    <source>
        <dbReference type="Proteomes" id="UP000015103"/>
    </source>
</evidence>
<dbReference type="PROSITE" id="PS50850">
    <property type="entry name" value="MFS"/>
    <property type="match status" value="1"/>
</dbReference>
<evidence type="ECO:0000256" key="3">
    <source>
        <dbReference type="ARBA" id="ARBA00022692"/>
    </source>
</evidence>
<dbReference type="VEuPathDB" id="VectorBase:RPRC010620"/>
<dbReference type="InterPro" id="IPR050930">
    <property type="entry name" value="MFS_Vesicular_Transporter"/>
</dbReference>
<name>T1I2V1_RHOPR</name>
<sequence length="236" mass="25483">MGFLAATLEPHIRIFQLSPVTNGLMFIISGGTYALTAPLVGRICDRWIYPKRVLGIGTLFIITSYIIIGPAPFLNIPKTLSLCIIGLVIHGFGIAGLMVPTFIDSICSAIAAGFPDDLSTYGVISGLWSSSFALGAFVGPSVSGYLFDVVGFQYGTFFVISTHLLLFIVITCFIAAEKKRNISPKRVRLLSLATDSSSEDEEEFLKSKVTNTWAENISANGRPTRYGTIIDVEVSA</sequence>
<accession>T1I2V1</accession>
<dbReference type="HOGENOM" id="CLU_1176706_0_0_1"/>
<dbReference type="eggNOG" id="KOG3764">
    <property type="taxonomic scope" value="Eukaryota"/>
</dbReference>
<dbReference type="PANTHER" id="PTHR23506">
    <property type="entry name" value="GH10249P"/>
    <property type="match status" value="1"/>
</dbReference>
<dbReference type="EnsemblMetazoa" id="RPRC010620-RA">
    <property type="protein sequence ID" value="RPRC010620-PA"/>
    <property type="gene ID" value="RPRC010620"/>
</dbReference>
<dbReference type="InParanoid" id="T1I2V1"/>
<dbReference type="AlphaFoldDB" id="T1I2V1"/>
<dbReference type="InterPro" id="IPR020846">
    <property type="entry name" value="MFS_dom"/>
</dbReference>
<evidence type="ECO:0000259" key="6">
    <source>
        <dbReference type="PROSITE" id="PS50850"/>
    </source>
</evidence>
<dbReference type="EMBL" id="ACPB03023486">
    <property type="status" value="NOT_ANNOTATED_CDS"/>
    <property type="molecule type" value="Genomic_DNA"/>
</dbReference>
<dbReference type="InterPro" id="IPR011701">
    <property type="entry name" value="MFS"/>
</dbReference>
<dbReference type="GO" id="GO:0016020">
    <property type="term" value="C:membrane"/>
    <property type="evidence" value="ECO:0007669"/>
    <property type="project" value="UniProtKB-SubCell"/>
</dbReference>
<keyword evidence="3" id="KW-0812">Transmembrane</keyword>